<dbReference type="AlphaFoldDB" id="A0A967C2K2"/>
<reference evidence="3" key="1">
    <citation type="submission" date="2020-03" db="EMBL/GenBank/DDBJ databases">
        <title>Genome of Pelagibius litoralis DSM 21314T.</title>
        <authorList>
            <person name="Wang G."/>
        </authorList>
    </citation>
    <scope>NUCLEOTIDE SEQUENCE</scope>
    <source>
        <strain evidence="3">DSM 21314</strain>
    </source>
</reference>
<dbReference type="PANTHER" id="PTHR34703:SF1">
    <property type="entry name" value="ANTIPORTER SUBUNIT MNHG2-RELATED"/>
    <property type="match status" value="1"/>
</dbReference>
<proteinExistence type="predicted"/>
<name>A0A967C2K2_9PROT</name>
<protein>
    <submittedName>
        <fullName evidence="3">Na+/H+ antiporter subunit G</fullName>
    </submittedName>
</protein>
<dbReference type="GO" id="GO:0015385">
    <property type="term" value="F:sodium:proton antiporter activity"/>
    <property type="evidence" value="ECO:0007669"/>
    <property type="project" value="TreeGrafter"/>
</dbReference>
<feature type="transmembrane region" description="Helical" evidence="2">
    <location>
        <begin position="67"/>
        <end position="89"/>
    </location>
</feature>
<dbReference type="NCBIfam" id="NF009316">
    <property type="entry name" value="PRK12674.1-5"/>
    <property type="match status" value="1"/>
</dbReference>
<dbReference type="PANTHER" id="PTHR34703">
    <property type="entry name" value="ANTIPORTER SUBUNIT MNHG2-RELATED"/>
    <property type="match status" value="1"/>
</dbReference>
<accession>A0A967C2K2</accession>
<evidence type="ECO:0000256" key="1">
    <source>
        <dbReference type="SAM" id="MobiDB-lite"/>
    </source>
</evidence>
<comment type="caution">
    <text evidence="3">The sequence shown here is derived from an EMBL/GenBank/DDBJ whole genome shotgun (WGS) entry which is preliminary data.</text>
</comment>
<feature type="region of interest" description="Disordered" evidence="1">
    <location>
        <begin position="99"/>
        <end position="137"/>
    </location>
</feature>
<keyword evidence="4" id="KW-1185">Reference proteome</keyword>
<evidence type="ECO:0000313" key="4">
    <source>
        <dbReference type="Proteomes" id="UP000761264"/>
    </source>
</evidence>
<dbReference type="RefSeq" id="WP_167220417.1">
    <property type="nucleotide sequence ID" value="NZ_JAAQPH010000001.1"/>
</dbReference>
<dbReference type="EMBL" id="JAAQPH010000001">
    <property type="protein sequence ID" value="NIA67135.1"/>
    <property type="molecule type" value="Genomic_DNA"/>
</dbReference>
<evidence type="ECO:0000313" key="3">
    <source>
        <dbReference type="EMBL" id="NIA67135.1"/>
    </source>
</evidence>
<keyword evidence="2" id="KW-1133">Transmembrane helix</keyword>
<organism evidence="3 4">
    <name type="scientific">Pelagibius litoralis</name>
    <dbReference type="NCBI Taxonomy" id="374515"/>
    <lineage>
        <taxon>Bacteria</taxon>
        <taxon>Pseudomonadati</taxon>
        <taxon>Pseudomonadota</taxon>
        <taxon>Alphaproteobacteria</taxon>
        <taxon>Rhodospirillales</taxon>
        <taxon>Rhodovibrionaceae</taxon>
        <taxon>Pelagibius</taxon>
    </lineage>
</organism>
<keyword evidence="2" id="KW-0472">Membrane</keyword>
<keyword evidence="2" id="KW-0812">Transmembrane</keyword>
<dbReference type="InterPro" id="IPR005133">
    <property type="entry name" value="PhaG_MnhG_YufB"/>
</dbReference>
<evidence type="ECO:0000256" key="2">
    <source>
        <dbReference type="SAM" id="Phobius"/>
    </source>
</evidence>
<feature type="transmembrane region" description="Helical" evidence="2">
    <location>
        <begin position="6"/>
        <end position="28"/>
    </location>
</feature>
<sequence>MDFLAELLIAALIVFGGVFGLVGSYGLAKLPDLMTRLHGPTKATTLGVGSVLMASMVFILWDKGTLSVHELLVTIFLLLTAPITANFIAKSFLHRQANPETDLPPTGTECGWASFDVPPDSDDDEPNSLTIPRRNKG</sequence>
<dbReference type="Pfam" id="PF03334">
    <property type="entry name" value="PhaG_MnhG_YufB"/>
    <property type="match status" value="1"/>
</dbReference>
<dbReference type="Proteomes" id="UP000761264">
    <property type="component" value="Unassembled WGS sequence"/>
</dbReference>
<dbReference type="NCBIfam" id="TIGR01300">
    <property type="entry name" value="CPA3_mnhG_phaG"/>
    <property type="match status" value="1"/>
</dbReference>
<feature type="transmembrane region" description="Helical" evidence="2">
    <location>
        <begin position="40"/>
        <end position="61"/>
    </location>
</feature>
<gene>
    <name evidence="3" type="ORF">HBA54_00850</name>
</gene>